<keyword evidence="2" id="KW-1185">Reference proteome</keyword>
<evidence type="ECO:0000313" key="1">
    <source>
        <dbReference type="EMBL" id="RAR51007.1"/>
    </source>
</evidence>
<dbReference type="AlphaFoldDB" id="A0A328X380"/>
<dbReference type="OrthoDB" id="1450221at2"/>
<proteinExistence type="predicted"/>
<dbReference type="RefSeq" id="WP_112084597.1">
    <property type="nucleotide sequence ID" value="NZ_QLSV01000001.1"/>
</dbReference>
<accession>A0A328X380</accession>
<name>A0A328X380_9FLAO</name>
<evidence type="ECO:0000313" key="2">
    <source>
        <dbReference type="Proteomes" id="UP000249518"/>
    </source>
</evidence>
<organism evidence="1 2">
    <name type="scientific">Flavobacterium lacus</name>
    <dbReference type="NCBI Taxonomy" id="1353778"/>
    <lineage>
        <taxon>Bacteria</taxon>
        <taxon>Pseudomonadati</taxon>
        <taxon>Bacteroidota</taxon>
        <taxon>Flavobacteriia</taxon>
        <taxon>Flavobacteriales</taxon>
        <taxon>Flavobacteriaceae</taxon>
        <taxon>Flavobacterium</taxon>
    </lineage>
</organism>
<protein>
    <recommendedName>
        <fullName evidence="3">Prophage protein DUF1660</fullName>
    </recommendedName>
</protein>
<gene>
    <name evidence="1" type="ORF">B0I10_101179</name>
</gene>
<dbReference type="EMBL" id="QLSV01000001">
    <property type="protein sequence ID" value="RAR51007.1"/>
    <property type="molecule type" value="Genomic_DNA"/>
</dbReference>
<reference evidence="1 2" key="1">
    <citation type="submission" date="2018-06" db="EMBL/GenBank/DDBJ databases">
        <title>Genomic Encyclopedia of Type Strains, Phase III (KMG-III): the genomes of soil and plant-associated and newly described type strains.</title>
        <authorList>
            <person name="Whitman W."/>
        </authorList>
    </citation>
    <scope>NUCLEOTIDE SEQUENCE [LARGE SCALE GENOMIC DNA]</scope>
    <source>
        <strain evidence="1 2">CGMCC 1.12504</strain>
    </source>
</reference>
<dbReference type="Proteomes" id="UP000249518">
    <property type="component" value="Unassembled WGS sequence"/>
</dbReference>
<comment type="caution">
    <text evidence="1">The sequence shown here is derived from an EMBL/GenBank/DDBJ whole genome shotgun (WGS) entry which is preliminary data.</text>
</comment>
<sequence>MKTYTNNNSVSPTSVICSVLGHKYRSTRKITNHFSEYQCRCCGKQMTEDTRGRLISLTPELRDINETLNMIFRRRQIHI</sequence>
<evidence type="ECO:0008006" key="3">
    <source>
        <dbReference type="Google" id="ProtNLM"/>
    </source>
</evidence>